<dbReference type="GO" id="GO:0031966">
    <property type="term" value="C:mitochondrial membrane"/>
    <property type="evidence" value="ECO:0007669"/>
    <property type="project" value="UniProtKB-SubCell"/>
</dbReference>
<dbReference type="GO" id="GO:0003954">
    <property type="term" value="F:NADH dehydrogenase activity"/>
    <property type="evidence" value="ECO:0007669"/>
    <property type="project" value="TreeGrafter"/>
</dbReference>
<dbReference type="InterPro" id="IPR000260">
    <property type="entry name" value="NADH4_N"/>
</dbReference>
<dbReference type="Pfam" id="PF01059">
    <property type="entry name" value="Oxidored_q5_N"/>
    <property type="match status" value="1"/>
</dbReference>
<evidence type="ECO:0000256" key="6">
    <source>
        <dbReference type="ARBA" id="ARBA00022448"/>
    </source>
</evidence>
<feature type="transmembrane region" description="Helical" evidence="17">
    <location>
        <begin position="188"/>
        <end position="209"/>
    </location>
</feature>
<comment type="subcellular location">
    <subcellularLocation>
        <location evidence="2 17">Mitochondrion membrane</location>
        <topology evidence="2 17">Multi-pass membrane protein</topology>
    </subcellularLocation>
</comment>
<keyword evidence="8 17" id="KW-0812">Transmembrane</keyword>
<evidence type="ECO:0000256" key="12">
    <source>
        <dbReference type="ARBA" id="ARBA00023027"/>
    </source>
</evidence>
<evidence type="ECO:0000256" key="13">
    <source>
        <dbReference type="ARBA" id="ARBA00023075"/>
    </source>
</evidence>
<feature type="transmembrane region" description="Helical" evidence="17">
    <location>
        <begin position="19"/>
        <end position="39"/>
    </location>
</feature>
<evidence type="ECO:0000256" key="17">
    <source>
        <dbReference type="RuleBase" id="RU003297"/>
    </source>
</evidence>
<feature type="domain" description="NADH:ubiquinone oxidoreductase chain 4 N-terminal" evidence="19">
    <location>
        <begin position="12"/>
        <end position="99"/>
    </location>
</feature>
<evidence type="ECO:0000256" key="10">
    <source>
        <dbReference type="ARBA" id="ARBA00022982"/>
    </source>
</evidence>
<comment type="function">
    <text evidence="17">Core subunit of the mitochondrial membrane respiratory chain NADH dehydrogenase (Complex I) which catalyzes electron transfer from NADH through the respiratory chain, using ubiquinone as an electron acceptor. Essential for the catalytic activity and assembly of complex I.</text>
</comment>
<reference evidence="20" key="1">
    <citation type="submission" date="2019-11" db="EMBL/GenBank/DDBJ databases">
        <title>Complete mitochondrial genome of Pseudachorutes palmiensis (Collembola: Neanuridae).</title>
        <authorList>
            <person name="Dong J."/>
            <person name="Zhang F."/>
            <person name="Wang X.-L."/>
        </authorList>
    </citation>
    <scope>NUCLEOTIDE SEQUENCE</scope>
    <source>
        <tissue evidence="20">Whole body</tissue>
    </source>
</reference>
<keyword evidence="6 17" id="KW-0813">Transport</keyword>
<organism evidence="20">
    <name type="scientific">Pseudachorutes palmiensis</name>
    <dbReference type="NCBI Taxonomy" id="187685"/>
    <lineage>
        <taxon>Eukaryota</taxon>
        <taxon>Metazoa</taxon>
        <taxon>Ecdysozoa</taxon>
        <taxon>Arthropoda</taxon>
        <taxon>Hexapoda</taxon>
        <taxon>Collembola</taxon>
        <taxon>Poduromorpha</taxon>
        <taxon>Poduroidea</taxon>
        <taxon>Neanuridae</taxon>
        <taxon>Pseudachorutinae</taxon>
        <taxon>Pseudachorutes</taxon>
    </lineage>
</organism>
<gene>
    <name evidence="20" type="primary">ND4</name>
</gene>
<evidence type="ECO:0000259" key="18">
    <source>
        <dbReference type="Pfam" id="PF00361"/>
    </source>
</evidence>
<proteinExistence type="inferred from homology"/>
<keyword evidence="14 17" id="KW-0496">Mitochondrion</keyword>
<dbReference type="InterPro" id="IPR001750">
    <property type="entry name" value="ND/Mrp_TM"/>
</dbReference>
<evidence type="ECO:0000256" key="9">
    <source>
        <dbReference type="ARBA" id="ARBA00022967"/>
    </source>
</evidence>
<feature type="transmembrane region" description="Helical" evidence="17">
    <location>
        <begin position="51"/>
        <end position="73"/>
    </location>
</feature>
<keyword evidence="15 17" id="KW-0472">Membrane</keyword>
<evidence type="ECO:0000256" key="5">
    <source>
        <dbReference type="ARBA" id="ARBA00021006"/>
    </source>
</evidence>
<dbReference type="PRINTS" id="PR01437">
    <property type="entry name" value="NUOXDRDTASE4"/>
</dbReference>
<evidence type="ECO:0000256" key="11">
    <source>
        <dbReference type="ARBA" id="ARBA00022989"/>
    </source>
</evidence>
<keyword evidence="7 17" id="KW-0679">Respiratory chain</keyword>
<keyword evidence="9" id="KW-1278">Translocase</keyword>
<evidence type="ECO:0000256" key="7">
    <source>
        <dbReference type="ARBA" id="ARBA00022660"/>
    </source>
</evidence>
<evidence type="ECO:0000256" key="4">
    <source>
        <dbReference type="ARBA" id="ARBA00012944"/>
    </source>
</evidence>
<evidence type="ECO:0000256" key="16">
    <source>
        <dbReference type="ARBA" id="ARBA00049551"/>
    </source>
</evidence>
<protein>
    <recommendedName>
        <fullName evidence="5 17">NADH-ubiquinone oxidoreductase chain 4</fullName>
        <ecNumber evidence="4 17">7.1.1.2</ecNumber>
    </recommendedName>
</protein>
<dbReference type="PANTHER" id="PTHR43507">
    <property type="entry name" value="NADH-UBIQUINONE OXIDOREDUCTASE CHAIN 4"/>
    <property type="match status" value="1"/>
</dbReference>
<evidence type="ECO:0000313" key="20">
    <source>
        <dbReference type="EMBL" id="QGQ56398.1"/>
    </source>
</evidence>
<comment type="catalytic activity">
    <reaction evidence="16 17">
        <text>a ubiquinone + NADH + 5 H(+)(in) = a ubiquinol + NAD(+) + 4 H(+)(out)</text>
        <dbReference type="Rhea" id="RHEA:29091"/>
        <dbReference type="Rhea" id="RHEA-COMP:9565"/>
        <dbReference type="Rhea" id="RHEA-COMP:9566"/>
        <dbReference type="ChEBI" id="CHEBI:15378"/>
        <dbReference type="ChEBI" id="CHEBI:16389"/>
        <dbReference type="ChEBI" id="CHEBI:17976"/>
        <dbReference type="ChEBI" id="CHEBI:57540"/>
        <dbReference type="ChEBI" id="CHEBI:57945"/>
        <dbReference type="EC" id="7.1.1.2"/>
    </reaction>
</comment>
<feature type="transmembrane region" description="Helical" evidence="17">
    <location>
        <begin position="348"/>
        <end position="381"/>
    </location>
</feature>
<feature type="domain" description="NADH:quinone oxidoreductase/Mrp antiporter transmembrane" evidence="18">
    <location>
        <begin position="104"/>
        <end position="395"/>
    </location>
</feature>
<dbReference type="InterPro" id="IPR003918">
    <property type="entry name" value="NADH_UbQ_OxRdtase"/>
</dbReference>
<keyword evidence="11 17" id="KW-1133">Transmembrane helix</keyword>
<feature type="transmembrane region" description="Helical" evidence="17">
    <location>
        <begin position="277"/>
        <end position="300"/>
    </location>
</feature>
<feature type="transmembrane region" description="Helical" evidence="17">
    <location>
        <begin position="387"/>
        <end position="408"/>
    </location>
</feature>
<keyword evidence="12 17" id="KW-0520">NAD</keyword>
<evidence type="ECO:0000256" key="8">
    <source>
        <dbReference type="ARBA" id="ARBA00022692"/>
    </source>
</evidence>
<dbReference type="EC" id="7.1.1.2" evidence="4 17"/>
<evidence type="ECO:0000256" key="2">
    <source>
        <dbReference type="ARBA" id="ARBA00004225"/>
    </source>
</evidence>
<evidence type="ECO:0000256" key="15">
    <source>
        <dbReference type="ARBA" id="ARBA00023136"/>
    </source>
</evidence>
<name>A0A650BKJ0_9HEXA</name>
<feature type="transmembrane region" description="Helical" evidence="17">
    <location>
        <begin position="109"/>
        <end position="130"/>
    </location>
</feature>
<dbReference type="Pfam" id="PF00361">
    <property type="entry name" value="Proton_antipo_M"/>
    <property type="match status" value="1"/>
</dbReference>
<dbReference type="PANTHER" id="PTHR43507:SF20">
    <property type="entry name" value="NADH-UBIQUINONE OXIDOREDUCTASE CHAIN 4"/>
    <property type="match status" value="1"/>
</dbReference>
<dbReference type="GO" id="GO:0048039">
    <property type="term" value="F:ubiquinone binding"/>
    <property type="evidence" value="ECO:0007669"/>
    <property type="project" value="TreeGrafter"/>
</dbReference>
<feature type="transmembrane region" description="Helical" evidence="17">
    <location>
        <begin position="216"/>
        <end position="237"/>
    </location>
</feature>
<keyword evidence="13 17" id="KW-0830">Ubiquinone</keyword>
<dbReference type="GO" id="GO:0015990">
    <property type="term" value="P:electron transport coupled proton transport"/>
    <property type="evidence" value="ECO:0007669"/>
    <property type="project" value="TreeGrafter"/>
</dbReference>
<comment type="similarity">
    <text evidence="3 17">Belongs to the complex I subunit 4 family.</text>
</comment>
<feature type="transmembrane region" description="Helical" evidence="17">
    <location>
        <begin position="306"/>
        <end position="327"/>
    </location>
</feature>
<dbReference type="AlphaFoldDB" id="A0A650BKJ0"/>
<feature type="transmembrane region" description="Helical" evidence="17">
    <location>
        <begin position="85"/>
        <end position="103"/>
    </location>
</feature>
<evidence type="ECO:0000256" key="14">
    <source>
        <dbReference type="ARBA" id="ARBA00023128"/>
    </source>
</evidence>
<evidence type="ECO:0000256" key="3">
    <source>
        <dbReference type="ARBA" id="ARBA00009025"/>
    </source>
</evidence>
<evidence type="ECO:0000256" key="1">
    <source>
        <dbReference type="ARBA" id="ARBA00003257"/>
    </source>
</evidence>
<feature type="transmembrane region" description="Helical" evidence="17">
    <location>
        <begin position="243"/>
        <end position="270"/>
    </location>
</feature>
<evidence type="ECO:0000259" key="19">
    <source>
        <dbReference type="Pfam" id="PF01059"/>
    </source>
</evidence>
<dbReference type="EMBL" id="MN660051">
    <property type="protein sequence ID" value="QGQ56398.1"/>
    <property type="molecule type" value="Genomic_DNA"/>
</dbReference>
<dbReference type="GO" id="GO:0042773">
    <property type="term" value="P:ATP synthesis coupled electron transport"/>
    <property type="evidence" value="ECO:0007669"/>
    <property type="project" value="InterPro"/>
</dbReference>
<dbReference type="GO" id="GO:0008137">
    <property type="term" value="F:NADH dehydrogenase (ubiquinone) activity"/>
    <property type="evidence" value="ECO:0007669"/>
    <property type="project" value="UniProtKB-UniRule"/>
</dbReference>
<accession>A0A650BKJ0</accession>
<feature type="transmembrane region" description="Helical" evidence="17">
    <location>
        <begin position="137"/>
        <end position="159"/>
    </location>
</feature>
<comment type="function">
    <text evidence="1">Core subunit of the mitochondrial membrane respiratory chain NADH dehydrogenase (Complex I) that is believed to belong to the minimal assembly required for catalysis. Complex I functions in the transfer of electrons from NADH to the respiratory chain. The immediate electron acceptor for the enzyme is believed to be ubiquinone.</text>
</comment>
<sequence length="451" mass="50027">MGFGLLACFLSGVILEVPWWWGLSWIYLFMLGVLGAYPLQEGYKLFSGWGWIDTTSFSLVLLSLLLLVLMYIASIKVYNAKGLKFLFSWMMNFLLLFLMGSFLSNNMLYFYFFFEASLIPTLILIVGWGYQPERLQAGVYFMMYTLLVSLPLLLALLYLQGKGLGLLMWDSLNFKYALDLGSMSEMCLSLVLMLAFLVKLPVFMGHLWLPKAHVEAPVAGSMILAGVLLKLGGYGLMRVLGKFTFLFCSLGSFLVSLSLVGMGLIGLVCCRMNDLKALVAYSSVAHMGLVICGIFSGVMWGLSGGLAMMVAHGLSSSGLFSFVNLMYERVGSRSIFMNKGLVSFIPSSALLLFMLCCGNISAPPSINLFSELMLIFGVYYYDSFTMLLFPFGSFLGAVFTFYMFSYVYHGKLHLNLLGALNPGGAEFHCVLLHIYIINLLLLKGGVFLTLI</sequence>
<keyword evidence="10 17" id="KW-0249">Electron transport</keyword>
<geneLocation type="mitochondrion" evidence="20"/>